<proteinExistence type="predicted"/>
<organism evidence="1 2">
    <name type="scientific">Reticulomyxa filosa</name>
    <dbReference type="NCBI Taxonomy" id="46433"/>
    <lineage>
        <taxon>Eukaryota</taxon>
        <taxon>Sar</taxon>
        <taxon>Rhizaria</taxon>
        <taxon>Retaria</taxon>
        <taxon>Foraminifera</taxon>
        <taxon>Monothalamids</taxon>
        <taxon>Reticulomyxidae</taxon>
        <taxon>Reticulomyxa</taxon>
    </lineage>
</organism>
<dbReference type="EMBL" id="ASPP01017876">
    <property type="protein sequence ID" value="ETO16753.1"/>
    <property type="molecule type" value="Genomic_DNA"/>
</dbReference>
<comment type="caution">
    <text evidence="1">The sequence shown here is derived from an EMBL/GenBank/DDBJ whole genome shotgun (WGS) entry which is preliminary data.</text>
</comment>
<keyword evidence="2" id="KW-1185">Reference proteome</keyword>
<sequence>MAQQTEQEWDVCKNTTSDTSANFLASLLASEKTTGSTSEEDAQKLFDCYCANSSKQLQANEMRKLLFDLLEGCQWPLVVTDEALDGVLGEIKFKAFFVFLHDKPLHKLLQLVTEGFSKEELGHARLVYIDLTEEGVDNPPSERSLFQKVKFFFFLYVLKKKNYLFLKKKKGTTRVYVHFASARNIVALAMGRYKTPLLEQKTEEVRIGIYQYNVRVKGFAVASDMFPPIERRCGMTSKIAYRLADTYVTTKEWDQQHFNIVDKTNQLSRVTKEKWQEFDGKYKVQNKLDATAKSTTDALRAFDEKHEITNRLNETARSWKEKYDKNTKLNSQVEKIKNNENVQKVSSTMSNMFKSGLTAINQISKETKQVLLCVCLLMKDNRGRGGTHTQDQSTLALFSIDNIPPFFVSHSKKMKKKKKRILAVRIFQMKEARQIERLFSLLIHVHFK</sequence>
<reference evidence="1 2" key="1">
    <citation type="journal article" date="2013" name="Curr. Biol.">
        <title>The Genome of the Foraminiferan Reticulomyxa filosa.</title>
        <authorList>
            <person name="Glockner G."/>
            <person name="Hulsmann N."/>
            <person name="Schleicher M."/>
            <person name="Noegel A.A."/>
            <person name="Eichinger L."/>
            <person name="Gallinger C."/>
            <person name="Pawlowski J."/>
            <person name="Sierra R."/>
            <person name="Euteneuer U."/>
            <person name="Pillet L."/>
            <person name="Moustafa A."/>
            <person name="Platzer M."/>
            <person name="Groth M."/>
            <person name="Szafranski K."/>
            <person name="Schliwa M."/>
        </authorList>
    </citation>
    <scope>NUCLEOTIDE SEQUENCE [LARGE SCALE GENOMIC DNA]</scope>
</reference>
<dbReference type="Proteomes" id="UP000023152">
    <property type="component" value="Unassembled WGS sequence"/>
</dbReference>
<dbReference type="AlphaFoldDB" id="X6MRX0"/>
<name>X6MRX0_RETFI</name>
<evidence type="ECO:0000313" key="2">
    <source>
        <dbReference type="Proteomes" id="UP000023152"/>
    </source>
</evidence>
<accession>X6MRX0</accession>
<evidence type="ECO:0000313" key="1">
    <source>
        <dbReference type="EMBL" id="ETO16753.1"/>
    </source>
</evidence>
<gene>
    <name evidence="1" type="ORF">RFI_20589</name>
</gene>
<protein>
    <submittedName>
        <fullName evidence="1">Uncharacterized protein</fullName>
    </submittedName>
</protein>